<gene>
    <name evidence="3" type="ORF">ATH50_1669</name>
    <name evidence="2" type="ORF">DU502_13535</name>
</gene>
<dbReference type="InterPro" id="IPR015422">
    <property type="entry name" value="PyrdxlP-dep_Trfase_small"/>
</dbReference>
<reference evidence="3" key="3">
    <citation type="submission" date="2018-10" db="EMBL/GenBank/DDBJ databases">
        <authorList>
            <person name="Whitman W."/>
            <person name="Huntemann M."/>
            <person name="Clum A."/>
            <person name="Pillay M."/>
            <person name="Palaniappan K."/>
            <person name="Varghese N."/>
            <person name="Mikhailova N."/>
            <person name="Stamatis D."/>
            <person name="Reddy T."/>
            <person name="Daum C."/>
            <person name="Shapiro N."/>
            <person name="Ivanova N."/>
            <person name="Kyrpides N."/>
            <person name="Woyke T."/>
        </authorList>
    </citation>
    <scope>NUCLEOTIDE SEQUENCE</scope>
    <source>
        <strain evidence="3">CGMCC 1.10124</strain>
    </source>
</reference>
<dbReference type="Gene3D" id="3.40.640.10">
    <property type="entry name" value="Type I PLP-dependent aspartate aminotransferase-like (Major domain)"/>
    <property type="match status" value="1"/>
</dbReference>
<dbReference type="Gene3D" id="3.90.1150.10">
    <property type="entry name" value="Aspartate Aminotransferase, domain 1"/>
    <property type="match status" value="1"/>
</dbReference>
<dbReference type="OrthoDB" id="10355at2157"/>
<dbReference type="InterPro" id="IPR015424">
    <property type="entry name" value="PyrdxlP-dep_Trfase"/>
</dbReference>
<keyword evidence="2" id="KW-0032">Aminotransferase</keyword>
<evidence type="ECO:0000313" key="4">
    <source>
        <dbReference type="Proteomes" id="UP000277326"/>
    </source>
</evidence>
<dbReference type="Pfam" id="PF01041">
    <property type="entry name" value="DegT_DnrJ_EryC1"/>
    <property type="match status" value="1"/>
</dbReference>
<comment type="similarity">
    <text evidence="1">Belongs to the DegT/DnrJ/EryC1 family.</text>
</comment>
<evidence type="ECO:0000256" key="1">
    <source>
        <dbReference type="RuleBase" id="RU004508"/>
    </source>
</evidence>
<reference evidence="2 5" key="2">
    <citation type="submission" date="2018-07" db="EMBL/GenBank/DDBJ databases">
        <title>Genome sequences of Haloplanus aerogenes JCM 16430T.</title>
        <authorList>
            <person name="Kim Y.B."/>
            <person name="Roh S.W."/>
        </authorList>
    </citation>
    <scope>NUCLEOTIDE SEQUENCE [LARGE SCALE GENOMIC DNA]</scope>
    <source>
        <strain evidence="2 5">JCM 16430</strain>
    </source>
</reference>
<dbReference type="GeneID" id="38472327"/>
<accession>A0A3M0DFW5</accession>
<dbReference type="CDD" id="cd00616">
    <property type="entry name" value="AHBA_syn"/>
    <property type="match status" value="1"/>
</dbReference>
<dbReference type="GO" id="GO:0030170">
    <property type="term" value="F:pyridoxal phosphate binding"/>
    <property type="evidence" value="ECO:0007669"/>
    <property type="project" value="TreeGrafter"/>
</dbReference>
<dbReference type="Proteomes" id="UP000277326">
    <property type="component" value="Unassembled WGS sequence"/>
</dbReference>
<dbReference type="KEGG" id="haer:DU502_13535"/>
<evidence type="ECO:0000313" key="3">
    <source>
        <dbReference type="EMBL" id="RMB18219.1"/>
    </source>
</evidence>
<keyword evidence="2" id="KW-0808">Transferase</keyword>
<dbReference type="GO" id="GO:0008483">
    <property type="term" value="F:transaminase activity"/>
    <property type="evidence" value="ECO:0007669"/>
    <property type="project" value="UniProtKB-KW"/>
</dbReference>
<dbReference type="Proteomes" id="UP000282007">
    <property type="component" value="Chromosome"/>
</dbReference>
<keyword evidence="5" id="KW-1185">Reference proteome</keyword>
<protein>
    <submittedName>
        <fullName evidence="2">DegT/DnrJ/EryC1/StrS family aminotransferase</fullName>
    </submittedName>
    <submittedName>
        <fullName evidence="3">dTDP-4-amino-4,6-dideoxygalactose transaminase</fullName>
    </submittedName>
</protein>
<organism evidence="3 4">
    <name type="scientific">Haloplanus aerogenes</name>
    <dbReference type="NCBI Taxonomy" id="660522"/>
    <lineage>
        <taxon>Archaea</taxon>
        <taxon>Methanobacteriati</taxon>
        <taxon>Methanobacteriota</taxon>
        <taxon>Stenosarchaea group</taxon>
        <taxon>Halobacteria</taxon>
        <taxon>Halobacteriales</taxon>
        <taxon>Haloferacaceae</taxon>
        <taxon>Haloplanus</taxon>
    </lineage>
</organism>
<evidence type="ECO:0000313" key="5">
    <source>
        <dbReference type="Proteomes" id="UP000282007"/>
    </source>
</evidence>
<dbReference type="PIRSF" id="PIRSF000390">
    <property type="entry name" value="PLP_StrS"/>
    <property type="match status" value="1"/>
</dbReference>
<dbReference type="GO" id="GO:0000271">
    <property type="term" value="P:polysaccharide biosynthetic process"/>
    <property type="evidence" value="ECO:0007669"/>
    <property type="project" value="TreeGrafter"/>
</dbReference>
<dbReference type="AlphaFoldDB" id="A0A3M0DFW5"/>
<dbReference type="PANTHER" id="PTHR30244">
    <property type="entry name" value="TRANSAMINASE"/>
    <property type="match status" value="1"/>
</dbReference>
<keyword evidence="1" id="KW-0663">Pyridoxal phosphate</keyword>
<dbReference type="EMBL" id="REFS01000003">
    <property type="protein sequence ID" value="RMB18219.1"/>
    <property type="molecule type" value="Genomic_DNA"/>
</dbReference>
<reference evidence="3 4" key="1">
    <citation type="journal article" date="2015" name="Stand. Genomic Sci.">
        <title>Genomic Encyclopedia of Bacterial and Archaeal Type Strains, Phase III: the genomes of soil and plant-associated and newly described type strains.</title>
        <authorList>
            <person name="Whitman W.B."/>
            <person name="Woyke T."/>
            <person name="Klenk H.P."/>
            <person name="Zhou Y."/>
            <person name="Lilburn T.G."/>
            <person name="Beck B.J."/>
            <person name="De Vos P."/>
            <person name="Vandamme P."/>
            <person name="Eisen J.A."/>
            <person name="Garrity G."/>
            <person name="Hugenholtz P."/>
            <person name="Kyrpides N.C."/>
        </authorList>
    </citation>
    <scope>NUCLEOTIDE SEQUENCE [LARGE SCALE GENOMIC DNA]</scope>
    <source>
        <strain evidence="3 4">CGMCC 1.10124</strain>
    </source>
</reference>
<dbReference type="InterPro" id="IPR000653">
    <property type="entry name" value="DegT/StrS_aminotransferase"/>
</dbReference>
<proteinExistence type="inferred from homology"/>
<dbReference type="SUPFAM" id="SSF53383">
    <property type="entry name" value="PLP-dependent transferases"/>
    <property type="match status" value="1"/>
</dbReference>
<dbReference type="EMBL" id="CP034145">
    <property type="protein sequence ID" value="AZH26322.1"/>
    <property type="molecule type" value="Genomic_DNA"/>
</dbReference>
<name>A0A3M0DFW5_9EURY</name>
<dbReference type="RefSeq" id="WP_121920315.1">
    <property type="nucleotide sequence ID" value="NZ_CP034145.1"/>
</dbReference>
<dbReference type="InterPro" id="IPR015421">
    <property type="entry name" value="PyrdxlP-dep_Trfase_major"/>
</dbReference>
<dbReference type="PANTHER" id="PTHR30244:SF34">
    <property type="entry name" value="DTDP-4-AMINO-4,6-DIDEOXYGALACTOSE TRANSAMINASE"/>
    <property type="match status" value="1"/>
</dbReference>
<evidence type="ECO:0000313" key="2">
    <source>
        <dbReference type="EMBL" id="AZH26322.1"/>
    </source>
</evidence>
<sequence length="391" mass="41409">MEQLARDGGDAVRPDGIALSKPVVGDEEIDRVGDVLRSGWVTTGDETEAFEAAIADRLGTDHAIGTTNCSSALEITYRALELDGDVLTTPMTFATTVSGLVRAGANPILCDVRADTFTLDIESVKEAITPQTTAIVPVHFAGQGVEMDAILDLAADHDLTVVEDAAHGLGASYEGTPLGTLGDVGCFSFHATKSITTGEGGMLVTADEAVAELTRRLRLAGVDKDATARSDGEAPNWAYDVTAVAGKCNMNDVRAAIGIEQLSKLDDFVAARCTVAAALDDGLTDVPGVTPLTVRDPSEHARHLYPVLLDEETLGVDRRTFETALNAEGIATGVYYIPIHHHSAFDDIDRMDLSTTEDVASRTLCLPIHPGMDKRDAADVIRAVEKVVDLL</sequence>